<dbReference type="SUPFAM" id="SSF56219">
    <property type="entry name" value="DNase I-like"/>
    <property type="match status" value="1"/>
</dbReference>
<keyword evidence="2" id="KW-1185">Reference proteome</keyword>
<dbReference type="PANTHER" id="PTHR33710">
    <property type="entry name" value="BNAC02G09200D PROTEIN"/>
    <property type="match status" value="1"/>
</dbReference>
<dbReference type="PANTHER" id="PTHR33710:SF80">
    <property type="entry name" value="ENDONUCLEASE_EXONUCLEASE_PHOSPHATASE"/>
    <property type="match status" value="1"/>
</dbReference>
<comment type="caution">
    <text evidence="1">The sequence shown here is derived from an EMBL/GenBank/DDBJ whole genome shotgun (WGS) entry which is preliminary data.</text>
</comment>
<evidence type="ECO:0000313" key="1">
    <source>
        <dbReference type="EMBL" id="KAG5595969.1"/>
    </source>
</evidence>
<dbReference type="EMBL" id="JACXVP010000007">
    <property type="protein sequence ID" value="KAG5595969.1"/>
    <property type="molecule type" value="Genomic_DNA"/>
</dbReference>
<evidence type="ECO:0008006" key="3">
    <source>
        <dbReference type="Google" id="ProtNLM"/>
    </source>
</evidence>
<dbReference type="Gene3D" id="3.60.10.10">
    <property type="entry name" value="Endonuclease/exonuclease/phosphatase"/>
    <property type="match status" value="1"/>
</dbReference>
<dbReference type="Proteomes" id="UP000824120">
    <property type="component" value="Chromosome 7"/>
</dbReference>
<dbReference type="OrthoDB" id="1746429at2759"/>
<sequence length="175" mass="19595">MVLWEDLRSLAANVQGPMLCMGDYNAIFQADDRPQGSSIQDIEVRDFNEFLIDTGIHDVKTTGGSYTWTNGHTCIRIDRGIVDVGWMMLMLVIKVNILSSGNRLVQNTITSFTTTAGIIVHSQKAIEKNTITFYQALLRQTTLSLPSVDIIIMKKGGTLHRNQQLQLAALKQERK</sequence>
<dbReference type="InterPro" id="IPR036691">
    <property type="entry name" value="Endo/exonu/phosph_ase_sf"/>
</dbReference>
<organism evidence="1 2">
    <name type="scientific">Solanum commersonii</name>
    <name type="common">Commerson's wild potato</name>
    <name type="synonym">Commerson's nightshade</name>
    <dbReference type="NCBI Taxonomy" id="4109"/>
    <lineage>
        <taxon>Eukaryota</taxon>
        <taxon>Viridiplantae</taxon>
        <taxon>Streptophyta</taxon>
        <taxon>Embryophyta</taxon>
        <taxon>Tracheophyta</taxon>
        <taxon>Spermatophyta</taxon>
        <taxon>Magnoliopsida</taxon>
        <taxon>eudicotyledons</taxon>
        <taxon>Gunneridae</taxon>
        <taxon>Pentapetalae</taxon>
        <taxon>asterids</taxon>
        <taxon>lamiids</taxon>
        <taxon>Solanales</taxon>
        <taxon>Solanaceae</taxon>
        <taxon>Solanoideae</taxon>
        <taxon>Solaneae</taxon>
        <taxon>Solanum</taxon>
    </lineage>
</organism>
<dbReference type="AlphaFoldDB" id="A0A9J5Y6G2"/>
<protein>
    <recommendedName>
        <fullName evidence="3">Endonuclease/exonuclease/phosphatase domain-containing protein</fullName>
    </recommendedName>
</protein>
<name>A0A9J5Y6G2_SOLCO</name>
<reference evidence="1 2" key="1">
    <citation type="submission" date="2020-09" db="EMBL/GenBank/DDBJ databases">
        <title>De no assembly of potato wild relative species, Solanum commersonii.</title>
        <authorList>
            <person name="Cho K."/>
        </authorList>
    </citation>
    <scope>NUCLEOTIDE SEQUENCE [LARGE SCALE GENOMIC DNA]</scope>
    <source>
        <strain evidence="1">LZ3.2</strain>
        <tissue evidence="1">Leaf</tissue>
    </source>
</reference>
<accession>A0A9J5Y6G2</accession>
<proteinExistence type="predicted"/>
<evidence type="ECO:0000313" key="2">
    <source>
        <dbReference type="Proteomes" id="UP000824120"/>
    </source>
</evidence>
<gene>
    <name evidence="1" type="ORF">H5410_037201</name>
</gene>